<dbReference type="PANTHER" id="PTHR12651:SF1">
    <property type="entry name" value="26S PROTEASOME NON-ATPASE REGULATORY SUBUNIT 9"/>
    <property type="match status" value="1"/>
</dbReference>
<reference evidence="5 6" key="1">
    <citation type="journal article" date="2019" name="Sci. Rep.">
        <title>Orb-weaving spider Araneus ventricosus genome elucidates the spidroin gene catalogue.</title>
        <authorList>
            <person name="Kono N."/>
            <person name="Nakamura H."/>
            <person name="Ohtoshi R."/>
            <person name="Moran D.A.P."/>
            <person name="Shinohara A."/>
            <person name="Yoshida Y."/>
            <person name="Fujiwara M."/>
            <person name="Mori M."/>
            <person name="Tomita M."/>
            <person name="Arakawa K."/>
        </authorList>
    </citation>
    <scope>NUCLEOTIDE SEQUENCE [LARGE SCALE GENOMIC DNA]</scope>
</reference>
<keyword evidence="2" id="KW-0143">Chaperone</keyword>
<evidence type="ECO:0000259" key="3">
    <source>
        <dbReference type="Pfam" id="PF17820"/>
    </source>
</evidence>
<dbReference type="Gene3D" id="6.10.140.1710">
    <property type="match status" value="1"/>
</dbReference>
<dbReference type="InterPro" id="IPR035269">
    <property type="entry name" value="PSMD9"/>
</dbReference>
<dbReference type="Pfam" id="PF17820">
    <property type="entry name" value="PDZ_6"/>
    <property type="match status" value="1"/>
</dbReference>
<dbReference type="Gene3D" id="2.30.42.10">
    <property type="match status" value="1"/>
</dbReference>
<keyword evidence="6" id="KW-1185">Reference proteome</keyword>
<protein>
    <submittedName>
        <fullName evidence="5">26S proteasome non-ATPase regulatory subunit 9</fullName>
    </submittedName>
</protein>
<organism evidence="5 6">
    <name type="scientific">Araneus ventricosus</name>
    <name type="common">Orbweaver spider</name>
    <name type="synonym">Epeira ventricosa</name>
    <dbReference type="NCBI Taxonomy" id="182803"/>
    <lineage>
        <taxon>Eukaryota</taxon>
        <taxon>Metazoa</taxon>
        <taxon>Ecdysozoa</taxon>
        <taxon>Arthropoda</taxon>
        <taxon>Chelicerata</taxon>
        <taxon>Arachnida</taxon>
        <taxon>Araneae</taxon>
        <taxon>Araneomorphae</taxon>
        <taxon>Entelegynae</taxon>
        <taxon>Araneoidea</taxon>
        <taxon>Araneidae</taxon>
        <taxon>Araneus</taxon>
    </lineage>
</organism>
<dbReference type="InterPro" id="IPR036034">
    <property type="entry name" value="PDZ_sf"/>
</dbReference>
<evidence type="ECO:0000313" key="6">
    <source>
        <dbReference type="Proteomes" id="UP000499080"/>
    </source>
</evidence>
<dbReference type="InterPro" id="IPR040815">
    <property type="entry name" value="Nas2_N"/>
</dbReference>
<evidence type="ECO:0000256" key="2">
    <source>
        <dbReference type="ARBA" id="ARBA00023186"/>
    </source>
</evidence>
<comment type="caution">
    <text evidence="5">The sequence shown here is derived from an EMBL/GenBank/DDBJ whole genome shotgun (WGS) entry which is preliminary data.</text>
</comment>
<dbReference type="GO" id="GO:0070682">
    <property type="term" value="P:proteasome regulatory particle assembly"/>
    <property type="evidence" value="ECO:0007669"/>
    <property type="project" value="InterPro"/>
</dbReference>
<dbReference type="FunFam" id="2.30.42.10:FF:000107">
    <property type="entry name" value="26S proteasome non-ATPase regulatory subunit 9"/>
    <property type="match status" value="1"/>
</dbReference>
<comment type="similarity">
    <text evidence="1">Belongs to the proteasome subunit p27 family.</text>
</comment>
<dbReference type="EMBL" id="BGPR01007000">
    <property type="protein sequence ID" value="GBN23478.1"/>
    <property type="molecule type" value="Genomic_DNA"/>
</dbReference>
<dbReference type="Pfam" id="PF18265">
    <property type="entry name" value="Nas2_N"/>
    <property type="match status" value="1"/>
</dbReference>
<evidence type="ECO:0000256" key="1">
    <source>
        <dbReference type="ARBA" id="ARBA00005256"/>
    </source>
</evidence>
<feature type="domain" description="PDZ" evidence="3">
    <location>
        <begin position="117"/>
        <end position="171"/>
    </location>
</feature>
<gene>
    <name evidence="5" type="primary">Psmd9</name>
    <name evidence="5" type="ORF">AVEN_102905_1</name>
</gene>
<evidence type="ECO:0000259" key="4">
    <source>
        <dbReference type="Pfam" id="PF18265"/>
    </source>
</evidence>
<feature type="domain" description="Nas2 N-terminal" evidence="4">
    <location>
        <begin position="18"/>
        <end position="93"/>
    </location>
</feature>
<dbReference type="Proteomes" id="UP000499080">
    <property type="component" value="Unassembled WGS sequence"/>
</dbReference>
<keyword evidence="5" id="KW-0647">Proteasome</keyword>
<accession>A0A4Y2M8Q3</accession>
<dbReference type="GO" id="GO:0005634">
    <property type="term" value="C:nucleus"/>
    <property type="evidence" value="ECO:0007669"/>
    <property type="project" value="TreeGrafter"/>
</dbReference>
<name>A0A4Y2M8Q3_ARAVE</name>
<dbReference type="GO" id="GO:0000502">
    <property type="term" value="C:proteasome complex"/>
    <property type="evidence" value="ECO:0007669"/>
    <property type="project" value="UniProtKB-KW"/>
</dbReference>
<dbReference type="GO" id="GO:0005737">
    <property type="term" value="C:cytoplasm"/>
    <property type="evidence" value="ECO:0007669"/>
    <property type="project" value="TreeGrafter"/>
</dbReference>
<evidence type="ECO:0000313" key="5">
    <source>
        <dbReference type="EMBL" id="GBN23478.1"/>
    </source>
</evidence>
<proteinExistence type="inferred from homology"/>
<dbReference type="PANTHER" id="PTHR12651">
    <property type="entry name" value="26S PROTEASOME NON-ATPASE REGULATORY SUBUNIT 9"/>
    <property type="match status" value="1"/>
</dbReference>
<dbReference type="InterPro" id="IPR041489">
    <property type="entry name" value="PDZ_6"/>
</dbReference>
<dbReference type="AlphaFoldDB" id="A0A4Y2M8Q3"/>
<sequence>MANQQQDTRSNFVSLVNIIGKRDTIEAEILNLLAELKKQNVTMTEPLVDEEGYPRSDVDVAAIRHIRHEIICKQNDCKELTRRIEEELYALHAEEKITPSASCLNVREVSFKPFARVDLVDENSPAQKADLRVGDLLVKFGSLKYRNFENLSAVARLVTENLRKPIHVNVLRCDKVVPLILIPDEWSGNGYLGCRIQPIIDS</sequence>
<dbReference type="OrthoDB" id="72325at2759"/>
<dbReference type="SUPFAM" id="SSF50156">
    <property type="entry name" value="PDZ domain-like"/>
    <property type="match status" value="1"/>
</dbReference>